<dbReference type="Proteomes" id="UP001447188">
    <property type="component" value="Unassembled WGS sequence"/>
</dbReference>
<dbReference type="EMBL" id="JBBBZM010000019">
    <property type="protein sequence ID" value="KAL0638709.1"/>
    <property type="molecule type" value="Genomic_DNA"/>
</dbReference>
<sequence length="396" mass="44620">MLPLQSFPNEILLDIFSRLQHRDLARTSRVSREISQPLLYKDPFLLKSSPPTPLGMFLQSLLTPGREALATYVRDLTVEWDNVSQTGSDITRYRGAQSTGTQLMTLLHMLPELHGLHLLPPYQCDQFDRLFGSFHARQSIATLPLAFQSLREFRCHWDSHDRGVSTEAIVLLLRLPYIRRINIPFATETEPCSPTVNAAIAAAAGTSTITHLEFALVLSRPSSLAAILKIPRALMHFSYFGGRQNLDAFDLAAFGRTLQPLRRSLKSLHLDFTNLYSNDRDNNKLTATIGSLHQWPVLNIIQCPLLALLGQGPQSDSPLQLADVLPVGIRELEILSDRYWSLADTVHEVVVLLGQKEMVPRLKRVAVYKDYRGDYQLPEKLRAACRAAEVELVELH</sequence>
<comment type="caution">
    <text evidence="2">The sequence shown here is derived from an EMBL/GenBank/DDBJ whole genome shotgun (WGS) entry which is preliminary data.</text>
</comment>
<dbReference type="Gene3D" id="1.20.1280.50">
    <property type="match status" value="1"/>
</dbReference>
<name>A0ABR3GRZ9_9PEZI</name>
<evidence type="ECO:0000313" key="3">
    <source>
        <dbReference type="Proteomes" id="UP001447188"/>
    </source>
</evidence>
<gene>
    <name evidence="2" type="ORF">Q9L58_002287</name>
</gene>
<feature type="domain" description="F-box" evidence="1">
    <location>
        <begin position="1"/>
        <end position="48"/>
    </location>
</feature>
<dbReference type="InterPro" id="IPR001810">
    <property type="entry name" value="F-box_dom"/>
</dbReference>
<keyword evidence="3" id="KW-1185">Reference proteome</keyword>
<dbReference type="InterPro" id="IPR036047">
    <property type="entry name" value="F-box-like_dom_sf"/>
</dbReference>
<dbReference type="CDD" id="cd09917">
    <property type="entry name" value="F-box_SF"/>
    <property type="match status" value="1"/>
</dbReference>
<organism evidence="2 3">
    <name type="scientific">Discina gigas</name>
    <dbReference type="NCBI Taxonomy" id="1032678"/>
    <lineage>
        <taxon>Eukaryota</taxon>
        <taxon>Fungi</taxon>
        <taxon>Dikarya</taxon>
        <taxon>Ascomycota</taxon>
        <taxon>Pezizomycotina</taxon>
        <taxon>Pezizomycetes</taxon>
        <taxon>Pezizales</taxon>
        <taxon>Discinaceae</taxon>
        <taxon>Discina</taxon>
    </lineage>
</organism>
<proteinExistence type="predicted"/>
<evidence type="ECO:0000259" key="1">
    <source>
        <dbReference type="PROSITE" id="PS50181"/>
    </source>
</evidence>
<dbReference type="PROSITE" id="PS50181">
    <property type="entry name" value="FBOX"/>
    <property type="match status" value="1"/>
</dbReference>
<dbReference type="Pfam" id="PF12937">
    <property type="entry name" value="F-box-like"/>
    <property type="match status" value="1"/>
</dbReference>
<protein>
    <recommendedName>
        <fullName evidence="1">F-box domain-containing protein</fullName>
    </recommendedName>
</protein>
<reference evidence="2 3" key="1">
    <citation type="submission" date="2024-02" db="EMBL/GenBank/DDBJ databases">
        <title>Discinaceae phylogenomics.</title>
        <authorList>
            <person name="Dirks A.C."/>
            <person name="James T.Y."/>
        </authorList>
    </citation>
    <scope>NUCLEOTIDE SEQUENCE [LARGE SCALE GENOMIC DNA]</scope>
    <source>
        <strain evidence="2 3">ACD0624</strain>
    </source>
</reference>
<evidence type="ECO:0000313" key="2">
    <source>
        <dbReference type="EMBL" id="KAL0638709.1"/>
    </source>
</evidence>
<accession>A0ABR3GRZ9</accession>
<dbReference type="SUPFAM" id="SSF81383">
    <property type="entry name" value="F-box domain"/>
    <property type="match status" value="1"/>
</dbReference>